<comment type="caution">
    <text evidence="3">The sequence shown here is derived from an EMBL/GenBank/DDBJ whole genome shotgun (WGS) entry which is preliminary data.</text>
</comment>
<reference evidence="3" key="1">
    <citation type="submission" date="2021-08" db="EMBL/GenBank/DDBJ databases">
        <authorList>
            <person name="Stevens D.C."/>
        </authorList>
    </citation>
    <scope>NUCLEOTIDE SEQUENCE</scope>
    <source>
        <strain evidence="3">DSM 53165</strain>
    </source>
</reference>
<proteinExistence type="predicted"/>
<dbReference type="RefSeq" id="WP_224191865.1">
    <property type="nucleotide sequence ID" value="NZ_JAIRAU010000011.1"/>
</dbReference>
<feature type="region of interest" description="Disordered" evidence="1">
    <location>
        <begin position="23"/>
        <end position="54"/>
    </location>
</feature>
<feature type="chain" id="PRO_5047016808" description="Tryptophan synthase alpha chain" evidence="2">
    <location>
        <begin position="22"/>
        <end position="224"/>
    </location>
</feature>
<feature type="compositionally biased region" description="Polar residues" evidence="1">
    <location>
        <begin position="37"/>
        <end position="49"/>
    </location>
</feature>
<keyword evidence="2" id="KW-0732">Signal</keyword>
<organism evidence="3 4">
    <name type="scientific">Nannocystis pusilla</name>
    <dbReference type="NCBI Taxonomy" id="889268"/>
    <lineage>
        <taxon>Bacteria</taxon>
        <taxon>Pseudomonadati</taxon>
        <taxon>Myxococcota</taxon>
        <taxon>Polyangia</taxon>
        <taxon>Nannocystales</taxon>
        <taxon>Nannocystaceae</taxon>
        <taxon>Nannocystis</taxon>
    </lineage>
</organism>
<protein>
    <recommendedName>
        <fullName evidence="5">Tryptophan synthase alpha chain</fullName>
    </recommendedName>
</protein>
<gene>
    <name evidence="3" type="ORF">K7C98_12600</name>
</gene>
<evidence type="ECO:0000256" key="1">
    <source>
        <dbReference type="SAM" id="MobiDB-lite"/>
    </source>
</evidence>
<sequence length="224" mass="22379">MRSLILLTTLSAALACGPADGGTASGSETSTAATGDPQTASTQPTSTGDSTGGVPTAPECQEDADCALFNDCCRCTAAPKSAQFPECDATCLQSTCDALGLRDVQVACLSGRCEFARVTCSDGPVACDEAKPQCAEGTVNSVKDSCWGPCMDPRYCEGGPCTADSCGDGWTCVDSQSGASTCAPVPFECSGGTPTCACLQPYLDEFCGGACSDAAGGVLCEDGG</sequence>
<evidence type="ECO:0008006" key="5">
    <source>
        <dbReference type="Google" id="ProtNLM"/>
    </source>
</evidence>
<dbReference type="PROSITE" id="PS51257">
    <property type="entry name" value="PROKAR_LIPOPROTEIN"/>
    <property type="match status" value="1"/>
</dbReference>
<evidence type="ECO:0000313" key="3">
    <source>
        <dbReference type="EMBL" id="MBZ5710096.1"/>
    </source>
</evidence>
<evidence type="ECO:0000313" key="4">
    <source>
        <dbReference type="Proteomes" id="UP001139031"/>
    </source>
</evidence>
<dbReference type="Proteomes" id="UP001139031">
    <property type="component" value="Unassembled WGS sequence"/>
</dbReference>
<feature type="signal peptide" evidence="2">
    <location>
        <begin position="1"/>
        <end position="21"/>
    </location>
</feature>
<evidence type="ECO:0000256" key="2">
    <source>
        <dbReference type="SAM" id="SignalP"/>
    </source>
</evidence>
<name>A0ABS7TPJ6_9BACT</name>
<accession>A0ABS7TPJ6</accession>
<keyword evidence="4" id="KW-1185">Reference proteome</keyword>
<dbReference type="EMBL" id="JAIRAU010000011">
    <property type="protein sequence ID" value="MBZ5710096.1"/>
    <property type="molecule type" value="Genomic_DNA"/>
</dbReference>
<feature type="compositionally biased region" description="Low complexity" evidence="1">
    <location>
        <begin position="25"/>
        <end position="36"/>
    </location>
</feature>